<evidence type="ECO:0000313" key="1">
    <source>
        <dbReference type="EMBL" id="KIM38641.1"/>
    </source>
</evidence>
<dbReference type="HOGENOM" id="CLU_2590031_0_0_1"/>
<sequence>MIGMTTMVEPLVFSSAVSEKLMVGFMFGFHHTFRYWGERTRSLDVLSISAITSRYTAGHCPCCRWHLAFHICVASLRPGP</sequence>
<reference evidence="2" key="2">
    <citation type="submission" date="2015-01" db="EMBL/GenBank/DDBJ databases">
        <title>Evolutionary Origins and Diversification of the Mycorrhizal Mutualists.</title>
        <authorList>
            <consortium name="DOE Joint Genome Institute"/>
            <consortium name="Mycorrhizal Genomics Consortium"/>
            <person name="Kohler A."/>
            <person name="Kuo A."/>
            <person name="Nagy L.G."/>
            <person name="Floudas D."/>
            <person name="Copeland A."/>
            <person name="Barry K.W."/>
            <person name="Cichocki N."/>
            <person name="Veneault-Fourrey C."/>
            <person name="LaButti K."/>
            <person name="Lindquist E.A."/>
            <person name="Lipzen A."/>
            <person name="Lundell T."/>
            <person name="Morin E."/>
            <person name="Murat C."/>
            <person name="Riley R."/>
            <person name="Ohm R."/>
            <person name="Sun H."/>
            <person name="Tunlid A."/>
            <person name="Henrissat B."/>
            <person name="Grigoriev I.V."/>
            <person name="Hibbett D.S."/>
            <person name="Martin F."/>
        </authorList>
    </citation>
    <scope>NUCLEOTIDE SEQUENCE [LARGE SCALE GENOMIC DNA]</scope>
    <source>
        <strain evidence="2">h7</strain>
    </source>
</reference>
<name>A0A0C3C4Y9_HEBCY</name>
<keyword evidence="2" id="KW-1185">Reference proteome</keyword>
<dbReference type="Proteomes" id="UP000053424">
    <property type="component" value="Unassembled WGS sequence"/>
</dbReference>
<evidence type="ECO:0000313" key="2">
    <source>
        <dbReference type="Proteomes" id="UP000053424"/>
    </source>
</evidence>
<reference evidence="1 2" key="1">
    <citation type="submission" date="2014-04" db="EMBL/GenBank/DDBJ databases">
        <authorList>
            <consortium name="DOE Joint Genome Institute"/>
            <person name="Kuo A."/>
            <person name="Gay G."/>
            <person name="Dore J."/>
            <person name="Kohler A."/>
            <person name="Nagy L.G."/>
            <person name="Floudas D."/>
            <person name="Copeland A."/>
            <person name="Barry K.W."/>
            <person name="Cichocki N."/>
            <person name="Veneault-Fourrey C."/>
            <person name="LaButti K."/>
            <person name="Lindquist E.A."/>
            <person name="Lipzen A."/>
            <person name="Lundell T."/>
            <person name="Morin E."/>
            <person name="Murat C."/>
            <person name="Sun H."/>
            <person name="Tunlid A."/>
            <person name="Henrissat B."/>
            <person name="Grigoriev I.V."/>
            <person name="Hibbett D.S."/>
            <person name="Martin F."/>
            <person name="Nordberg H.P."/>
            <person name="Cantor M.N."/>
            <person name="Hua S.X."/>
        </authorList>
    </citation>
    <scope>NUCLEOTIDE SEQUENCE [LARGE SCALE GENOMIC DNA]</scope>
    <source>
        <strain evidence="2">h7</strain>
    </source>
</reference>
<organism evidence="1 2">
    <name type="scientific">Hebeloma cylindrosporum</name>
    <dbReference type="NCBI Taxonomy" id="76867"/>
    <lineage>
        <taxon>Eukaryota</taxon>
        <taxon>Fungi</taxon>
        <taxon>Dikarya</taxon>
        <taxon>Basidiomycota</taxon>
        <taxon>Agaricomycotina</taxon>
        <taxon>Agaricomycetes</taxon>
        <taxon>Agaricomycetidae</taxon>
        <taxon>Agaricales</taxon>
        <taxon>Agaricineae</taxon>
        <taxon>Hymenogastraceae</taxon>
        <taxon>Hebeloma</taxon>
    </lineage>
</organism>
<dbReference type="AlphaFoldDB" id="A0A0C3C4Y9"/>
<proteinExistence type="predicted"/>
<dbReference type="EMBL" id="KN831789">
    <property type="protein sequence ID" value="KIM38641.1"/>
    <property type="molecule type" value="Genomic_DNA"/>
</dbReference>
<protein>
    <submittedName>
        <fullName evidence="1">Uncharacterized protein</fullName>
    </submittedName>
</protein>
<gene>
    <name evidence="1" type="ORF">M413DRAFT_240101</name>
</gene>
<accession>A0A0C3C4Y9</accession>